<dbReference type="PANTHER" id="PTHR11636:SF89">
    <property type="entry name" value="POU DOMAIN PROTEIN 2, ISOFORM B-RELATED"/>
    <property type="match status" value="1"/>
</dbReference>
<dbReference type="Pfam" id="PF00046">
    <property type="entry name" value="Homeodomain"/>
    <property type="match status" value="1"/>
</dbReference>
<comment type="similarity">
    <text evidence="7">Belongs to the POU transcription factor family.</text>
</comment>
<dbReference type="PROSITE" id="PS00035">
    <property type="entry name" value="POU_1"/>
    <property type="match status" value="1"/>
</dbReference>
<dbReference type="InterPro" id="IPR017970">
    <property type="entry name" value="Homeobox_CS"/>
</dbReference>
<dbReference type="Pfam" id="PF00157">
    <property type="entry name" value="Pou"/>
    <property type="match status" value="1"/>
</dbReference>
<keyword evidence="11" id="KW-1185">Reference proteome</keyword>
<dbReference type="GO" id="GO:0000981">
    <property type="term" value="F:DNA-binding transcription factor activity, RNA polymerase II-specific"/>
    <property type="evidence" value="ECO:0007669"/>
    <property type="project" value="InterPro"/>
</dbReference>
<keyword evidence="2 5" id="KW-0238">DNA-binding</keyword>
<evidence type="ECO:0000256" key="7">
    <source>
        <dbReference type="RuleBase" id="RU361194"/>
    </source>
</evidence>
<organism evidence="11 12">
    <name type="scientific">Plectus sambesii</name>
    <dbReference type="NCBI Taxonomy" id="2011161"/>
    <lineage>
        <taxon>Eukaryota</taxon>
        <taxon>Metazoa</taxon>
        <taxon>Ecdysozoa</taxon>
        <taxon>Nematoda</taxon>
        <taxon>Chromadorea</taxon>
        <taxon>Plectida</taxon>
        <taxon>Plectina</taxon>
        <taxon>Plectoidea</taxon>
        <taxon>Plectidae</taxon>
        <taxon>Plectus</taxon>
    </lineage>
</organism>
<dbReference type="InterPro" id="IPR000327">
    <property type="entry name" value="POU_dom"/>
</dbReference>
<dbReference type="GO" id="GO:0030154">
    <property type="term" value="P:cell differentiation"/>
    <property type="evidence" value="ECO:0007669"/>
    <property type="project" value="UniProtKB-ARBA"/>
</dbReference>
<dbReference type="FunFam" id="1.10.260.40:FF:000001">
    <property type="entry name" value="POU domain protein"/>
    <property type="match status" value="1"/>
</dbReference>
<evidence type="ECO:0000259" key="10">
    <source>
        <dbReference type="PROSITE" id="PS51179"/>
    </source>
</evidence>
<reference evidence="12" key="1">
    <citation type="submission" date="2022-11" db="UniProtKB">
        <authorList>
            <consortium name="WormBaseParasite"/>
        </authorList>
    </citation>
    <scope>IDENTIFICATION</scope>
</reference>
<evidence type="ECO:0000256" key="3">
    <source>
        <dbReference type="ARBA" id="ARBA00023155"/>
    </source>
</evidence>
<feature type="domain" description="Homeobox" evidence="9">
    <location>
        <begin position="360"/>
        <end position="420"/>
    </location>
</feature>
<evidence type="ECO:0000313" key="11">
    <source>
        <dbReference type="Proteomes" id="UP000887566"/>
    </source>
</evidence>
<dbReference type="PROSITE" id="PS00027">
    <property type="entry name" value="HOMEOBOX_1"/>
    <property type="match status" value="1"/>
</dbReference>
<dbReference type="CDD" id="cd00086">
    <property type="entry name" value="homeodomain"/>
    <property type="match status" value="1"/>
</dbReference>
<dbReference type="InterPro" id="IPR013847">
    <property type="entry name" value="POU"/>
</dbReference>
<evidence type="ECO:0000256" key="1">
    <source>
        <dbReference type="ARBA" id="ARBA00004123"/>
    </source>
</evidence>
<evidence type="ECO:0000256" key="8">
    <source>
        <dbReference type="SAM" id="MobiDB-lite"/>
    </source>
</evidence>
<feature type="domain" description="POU-specific" evidence="10">
    <location>
        <begin position="269"/>
        <end position="343"/>
    </location>
</feature>
<dbReference type="PROSITE" id="PS51179">
    <property type="entry name" value="POU_3"/>
    <property type="match status" value="1"/>
</dbReference>
<accession>A0A914WTF2</accession>
<evidence type="ECO:0000313" key="12">
    <source>
        <dbReference type="WBParaSite" id="PSAMB.scaffold519size48217.g6541.t1"/>
    </source>
</evidence>
<dbReference type="Gene3D" id="1.10.10.60">
    <property type="entry name" value="Homeodomain-like"/>
    <property type="match status" value="1"/>
</dbReference>
<comment type="subcellular location">
    <subcellularLocation>
        <location evidence="1 5 6">Nucleus</location>
    </subcellularLocation>
</comment>
<dbReference type="GO" id="GO:0000978">
    <property type="term" value="F:RNA polymerase II cis-regulatory region sequence-specific DNA binding"/>
    <property type="evidence" value="ECO:0007669"/>
    <property type="project" value="TreeGrafter"/>
</dbReference>
<dbReference type="SUPFAM" id="SSF47413">
    <property type="entry name" value="lambda repressor-like DNA-binding domains"/>
    <property type="match status" value="1"/>
</dbReference>
<evidence type="ECO:0000256" key="4">
    <source>
        <dbReference type="ARBA" id="ARBA00023242"/>
    </source>
</evidence>
<dbReference type="Proteomes" id="UP000887566">
    <property type="component" value="Unplaced"/>
</dbReference>
<evidence type="ECO:0000256" key="6">
    <source>
        <dbReference type="RuleBase" id="RU000682"/>
    </source>
</evidence>
<evidence type="ECO:0000256" key="2">
    <source>
        <dbReference type="ARBA" id="ARBA00023125"/>
    </source>
</evidence>
<dbReference type="PANTHER" id="PTHR11636">
    <property type="entry name" value="POU DOMAIN"/>
    <property type="match status" value="1"/>
</dbReference>
<keyword evidence="4 5" id="KW-0539">Nucleus</keyword>
<dbReference type="WBParaSite" id="PSAMB.scaffold519size48217.g6541.t1">
    <property type="protein sequence ID" value="PSAMB.scaffold519size48217.g6541.t1"/>
    <property type="gene ID" value="PSAMB.scaffold519size48217.g6541"/>
</dbReference>
<dbReference type="PROSITE" id="PS00465">
    <property type="entry name" value="POU_2"/>
    <property type="match status" value="1"/>
</dbReference>
<name>A0A914WTF2_9BILA</name>
<feature type="DNA-binding region" description="Homeobox" evidence="5">
    <location>
        <begin position="362"/>
        <end position="421"/>
    </location>
</feature>
<keyword evidence="3 5" id="KW-0371">Homeobox</keyword>
<sequence>MTSVVQPVTSSHLAQCGSASPVVLHDHLAALHALAAQETNVIKATLSPQPVSVQQRQALALHLDGSGGRSPHAQPASVISSVHSPEPPISSLVLHHQTTALTNHHNAVDEYQRQQQHQQALVDQQAKWAAYQAQHQLAAASQWPFNIATPAQTAEHWMQYPHQMQHELHEMKPQTTVRAEVIQRLPQQYWPSANSAHLASSPVSGAYPGQYIHHQSQTQLGGGHLQGLEALQPHHQRCETDIVACGSLTAMQQSMHASGSSNGLNGDDADSTSSDDLEAFAKQFKQRRIKLGYTQADVGLALGTLYGNVFSQTTICRFEALQLSFKNMCKLKPLLYKWLEEADSTSCSPNSALDKIAGQGRKRKKRTSIEVQVKSRLEYHFQKNPKPNAQEITHVAQELQLEKEVVRVWFCNRRQKEKRMTPLAFAPNGELLLQHYGQQLPIQCQQDPAVSSYLSYGHVP</sequence>
<dbReference type="InterPro" id="IPR009057">
    <property type="entry name" value="Homeodomain-like_sf"/>
</dbReference>
<dbReference type="SUPFAM" id="SSF46689">
    <property type="entry name" value="Homeodomain-like"/>
    <property type="match status" value="1"/>
</dbReference>
<keyword evidence="7" id="KW-0804">Transcription</keyword>
<dbReference type="SMART" id="SM00389">
    <property type="entry name" value="HOX"/>
    <property type="match status" value="1"/>
</dbReference>
<evidence type="ECO:0000256" key="5">
    <source>
        <dbReference type="PROSITE-ProRule" id="PRU00108"/>
    </source>
</evidence>
<dbReference type="GO" id="GO:0005634">
    <property type="term" value="C:nucleus"/>
    <property type="evidence" value="ECO:0007669"/>
    <property type="project" value="UniProtKB-SubCell"/>
</dbReference>
<evidence type="ECO:0000259" key="9">
    <source>
        <dbReference type="PROSITE" id="PS50071"/>
    </source>
</evidence>
<dbReference type="AlphaFoldDB" id="A0A914WTF2"/>
<dbReference type="PROSITE" id="PS50071">
    <property type="entry name" value="HOMEOBOX_2"/>
    <property type="match status" value="1"/>
</dbReference>
<dbReference type="SMART" id="SM00352">
    <property type="entry name" value="POU"/>
    <property type="match status" value="1"/>
</dbReference>
<dbReference type="Gene3D" id="1.10.260.40">
    <property type="entry name" value="lambda repressor-like DNA-binding domains"/>
    <property type="match status" value="1"/>
</dbReference>
<proteinExistence type="inferred from homology"/>
<feature type="region of interest" description="Disordered" evidence="8">
    <location>
        <begin position="63"/>
        <end position="89"/>
    </location>
</feature>
<protein>
    <recommendedName>
        <fullName evidence="7">POU domain protein</fullName>
    </recommendedName>
</protein>
<dbReference type="InterPro" id="IPR001356">
    <property type="entry name" value="HD"/>
</dbReference>
<dbReference type="InterPro" id="IPR050255">
    <property type="entry name" value="POU_domain_TF"/>
</dbReference>
<dbReference type="InterPro" id="IPR010982">
    <property type="entry name" value="Lambda_DNA-bd_dom_sf"/>
</dbReference>
<dbReference type="PRINTS" id="PR00028">
    <property type="entry name" value="POUDOMAIN"/>
</dbReference>